<keyword evidence="2" id="KW-1185">Reference proteome</keyword>
<protein>
    <submittedName>
        <fullName evidence="1">Uncharacterized protein</fullName>
    </submittedName>
</protein>
<reference evidence="1" key="2">
    <citation type="journal article" date="2007" name="Science">
        <title>Draft genome sequence of the sexually transmitted pathogen Trichomonas vaginalis.</title>
        <authorList>
            <person name="Carlton J.M."/>
            <person name="Hirt R.P."/>
            <person name="Silva J.C."/>
            <person name="Delcher A.L."/>
            <person name="Schatz M."/>
            <person name="Zhao Q."/>
            <person name="Wortman J.R."/>
            <person name="Bidwell S.L."/>
            <person name="Alsmark U.C.M."/>
            <person name="Besteiro S."/>
            <person name="Sicheritz-Ponten T."/>
            <person name="Noel C.J."/>
            <person name="Dacks J.B."/>
            <person name="Foster P.G."/>
            <person name="Simillion C."/>
            <person name="Van de Peer Y."/>
            <person name="Miranda-Saavedra D."/>
            <person name="Barton G.J."/>
            <person name="Westrop G.D."/>
            <person name="Mueller S."/>
            <person name="Dessi D."/>
            <person name="Fiori P.L."/>
            <person name="Ren Q."/>
            <person name="Paulsen I."/>
            <person name="Zhang H."/>
            <person name="Bastida-Corcuera F.D."/>
            <person name="Simoes-Barbosa A."/>
            <person name="Brown M.T."/>
            <person name="Hayes R.D."/>
            <person name="Mukherjee M."/>
            <person name="Okumura C.Y."/>
            <person name="Schneider R."/>
            <person name="Smith A.J."/>
            <person name="Vanacova S."/>
            <person name="Villalvazo M."/>
            <person name="Haas B.J."/>
            <person name="Pertea M."/>
            <person name="Feldblyum T.V."/>
            <person name="Utterback T.R."/>
            <person name="Shu C.L."/>
            <person name="Osoegawa K."/>
            <person name="de Jong P.J."/>
            <person name="Hrdy I."/>
            <person name="Horvathova L."/>
            <person name="Zubacova Z."/>
            <person name="Dolezal P."/>
            <person name="Malik S.B."/>
            <person name="Logsdon J.M. Jr."/>
            <person name="Henze K."/>
            <person name="Gupta A."/>
            <person name="Wang C.C."/>
            <person name="Dunne R.L."/>
            <person name="Upcroft J.A."/>
            <person name="Upcroft P."/>
            <person name="White O."/>
            <person name="Salzberg S.L."/>
            <person name="Tang P."/>
            <person name="Chiu C.-H."/>
            <person name="Lee Y.-S."/>
            <person name="Embley T.M."/>
            <person name="Coombs G.H."/>
            <person name="Mottram J.C."/>
            <person name="Tachezy J."/>
            <person name="Fraser-Liggett C.M."/>
            <person name="Johnson P.J."/>
        </authorList>
    </citation>
    <scope>NUCLEOTIDE SEQUENCE [LARGE SCALE GENOMIC DNA]</scope>
    <source>
        <strain evidence="1">G3</strain>
    </source>
</reference>
<organism evidence="1 2">
    <name type="scientific">Trichomonas vaginalis (strain ATCC PRA-98 / G3)</name>
    <dbReference type="NCBI Taxonomy" id="412133"/>
    <lineage>
        <taxon>Eukaryota</taxon>
        <taxon>Metamonada</taxon>
        <taxon>Parabasalia</taxon>
        <taxon>Trichomonadida</taxon>
        <taxon>Trichomonadidae</taxon>
        <taxon>Trichomonas</taxon>
    </lineage>
</organism>
<dbReference type="AlphaFoldDB" id="A2F8C5"/>
<proteinExistence type="predicted"/>
<dbReference type="KEGG" id="tva:4756629"/>
<name>A2F8C5_TRIV3</name>
<dbReference type="InParanoid" id="A2F8C5"/>
<dbReference type="VEuPathDB" id="TrichDB:TVAG_409650"/>
<dbReference type="Proteomes" id="UP000001542">
    <property type="component" value="Unassembled WGS sequence"/>
</dbReference>
<evidence type="ECO:0000313" key="2">
    <source>
        <dbReference type="Proteomes" id="UP000001542"/>
    </source>
</evidence>
<evidence type="ECO:0000313" key="1">
    <source>
        <dbReference type="EMBL" id="EAX98827.1"/>
    </source>
</evidence>
<dbReference type="RefSeq" id="XP_001311757.1">
    <property type="nucleotide sequence ID" value="XM_001311756.1"/>
</dbReference>
<dbReference type="VEuPathDB" id="TrichDB:TVAGG3_0365660"/>
<gene>
    <name evidence="1" type="ORF">TVAG_409650</name>
</gene>
<accession>A2F8C5</accession>
<dbReference type="EMBL" id="DS113660">
    <property type="protein sequence ID" value="EAX98827.1"/>
    <property type="molecule type" value="Genomic_DNA"/>
</dbReference>
<sequence>MYSLLSDLEKEEFYKINGRYEFLIHYPELPGENYNWWRQTLSPTIQTEDISKSESPDHYVLGYENVSVHYTSARWGGLCLTNNNNKSYINGAINFYQWFYAIGCYGTLEKGIPGPLLNERIYYNQVALYVKINSLDMLKCMSYRVYRCLFMNSNIFFMTILL</sequence>
<reference evidence="1" key="1">
    <citation type="submission" date="2006-10" db="EMBL/GenBank/DDBJ databases">
        <authorList>
            <person name="Amadeo P."/>
            <person name="Zhao Q."/>
            <person name="Wortman J."/>
            <person name="Fraser-Liggett C."/>
            <person name="Carlton J."/>
        </authorList>
    </citation>
    <scope>NUCLEOTIDE SEQUENCE</scope>
    <source>
        <strain evidence="1">G3</strain>
    </source>
</reference>